<comment type="caution">
    <text evidence="1">The sequence shown here is derived from an EMBL/GenBank/DDBJ whole genome shotgun (WGS) entry which is preliminary data.</text>
</comment>
<name>M7AF11_LEPIR</name>
<protein>
    <submittedName>
        <fullName evidence="1">Uncharacterized protein</fullName>
    </submittedName>
</protein>
<dbReference type="EMBL" id="AKWN02000034">
    <property type="protein sequence ID" value="EMP09424.1"/>
    <property type="molecule type" value="Genomic_DNA"/>
</dbReference>
<reference evidence="1 2" key="1">
    <citation type="submission" date="2013-01" db="EMBL/GenBank/DDBJ databases">
        <authorList>
            <person name="Harkins D.M."/>
            <person name="Durkin A.S."/>
            <person name="Brinkac L.M."/>
            <person name="Haft D.H."/>
            <person name="Selengut J.D."/>
            <person name="Sanka R."/>
            <person name="DePew J."/>
            <person name="Purushe J."/>
            <person name="Picardeau M."/>
            <person name="Werts C."/>
            <person name="Goarant C."/>
            <person name="Vinetz J.M."/>
            <person name="Sutton G.G."/>
            <person name="Nierman W.C."/>
            <person name="Fouts D.E."/>
        </authorList>
    </citation>
    <scope>NUCLEOTIDE SEQUENCE [LARGE SCALE GENOMIC DNA]</scope>
    <source>
        <strain evidence="1 2">200701872</strain>
    </source>
</reference>
<proteinExistence type="predicted"/>
<evidence type="ECO:0000313" key="1">
    <source>
        <dbReference type="EMBL" id="EMP09424.1"/>
    </source>
</evidence>
<evidence type="ECO:0000313" key="2">
    <source>
        <dbReference type="Proteomes" id="UP000012117"/>
    </source>
</evidence>
<gene>
    <name evidence="1" type="ORF">LEP1GSC124_1714</name>
</gene>
<dbReference type="AlphaFoldDB" id="M7AF11"/>
<organism evidence="1 2">
    <name type="scientific">Leptospira interrogans serovar Pyrogenes str. 200701872</name>
    <dbReference type="NCBI Taxonomy" id="1193029"/>
    <lineage>
        <taxon>Bacteria</taxon>
        <taxon>Pseudomonadati</taxon>
        <taxon>Spirochaetota</taxon>
        <taxon>Spirochaetia</taxon>
        <taxon>Leptospirales</taxon>
        <taxon>Leptospiraceae</taxon>
        <taxon>Leptospira</taxon>
    </lineage>
</organism>
<sequence>MCTTATTLRKSGTRRNKRSLGLRNLTRVWRKVYGVSF</sequence>
<dbReference type="BioCyc" id="LINT1193029:G11R4-5099-MONOMER"/>
<accession>M7AF11</accession>
<dbReference type="Proteomes" id="UP000012117">
    <property type="component" value="Unassembled WGS sequence"/>
</dbReference>